<feature type="transmembrane region" description="Helical" evidence="2">
    <location>
        <begin position="137"/>
        <end position="156"/>
    </location>
</feature>
<protein>
    <submittedName>
        <fullName evidence="3">Uncharacterized protein</fullName>
    </submittedName>
</protein>
<keyword evidence="2" id="KW-1133">Transmembrane helix</keyword>
<organism evidence="3">
    <name type="scientific">viral metagenome</name>
    <dbReference type="NCBI Taxonomy" id="1070528"/>
    <lineage>
        <taxon>unclassified sequences</taxon>
        <taxon>metagenomes</taxon>
        <taxon>organismal metagenomes</taxon>
    </lineage>
</organism>
<evidence type="ECO:0000313" key="3">
    <source>
        <dbReference type="EMBL" id="QHU10565.1"/>
    </source>
</evidence>
<reference evidence="3" key="1">
    <citation type="journal article" date="2020" name="Nature">
        <title>Giant virus diversity and host interactions through global metagenomics.</title>
        <authorList>
            <person name="Schulz F."/>
            <person name="Roux S."/>
            <person name="Paez-Espino D."/>
            <person name="Jungbluth S."/>
            <person name="Walsh D.A."/>
            <person name="Denef V.J."/>
            <person name="McMahon K.D."/>
            <person name="Konstantinidis K.T."/>
            <person name="Eloe-Fadrosh E.A."/>
            <person name="Kyrpides N.C."/>
            <person name="Woyke T."/>
        </authorList>
    </citation>
    <scope>NUCLEOTIDE SEQUENCE</scope>
    <source>
        <strain evidence="3">GVMAG-S-1101165-83</strain>
    </source>
</reference>
<feature type="coiled-coil region" evidence="1">
    <location>
        <begin position="83"/>
        <end position="117"/>
    </location>
</feature>
<accession>A0A6C0JXS4</accession>
<dbReference type="EMBL" id="MN740769">
    <property type="protein sequence ID" value="QHU10565.1"/>
    <property type="molecule type" value="Genomic_DNA"/>
</dbReference>
<evidence type="ECO:0000256" key="2">
    <source>
        <dbReference type="SAM" id="Phobius"/>
    </source>
</evidence>
<name>A0A6C0JXS4_9ZZZZ</name>
<keyword evidence="1" id="KW-0175">Coiled coil</keyword>
<evidence type="ECO:0000256" key="1">
    <source>
        <dbReference type="SAM" id="Coils"/>
    </source>
</evidence>
<dbReference type="AlphaFoldDB" id="A0A6C0JXS4"/>
<feature type="transmembrane region" description="Helical" evidence="2">
    <location>
        <begin position="162"/>
        <end position="182"/>
    </location>
</feature>
<proteinExistence type="predicted"/>
<sequence>MTITTEEESAELIGDIQNLQNIELDLFDTLEKGVANNTLTAADKTTIIDQINKVSDMRVRLFANLNSLNQSYQGSVATGGSVIQNQLSALNIVENELNQYTDSIKAISNEKNNMQRMVEINTYYGEKYSDHKSIMKTVVYFCIPIILLTVLANMGFLPRSIYAFLLIILCVAAIVIIGAKLIKSLSHDNMNYQEYSWGTQAPTAPAVDTSNSSGKNPWFSVGASCVAQECCEDGFTYVPSPTNKCVSNANLPSGVAPYNPSQAVSSSAATGISGLLGRAAAGTTTGLTSAASGFTGTATQSVASVYSALSNI</sequence>
<keyword evidence="2" id="KW-0472">Membrane</keyword>
<keyword evidence="2" id="KW-0812">Transmembrane</keyword>